<sequence length="139" mass="15809">MAFHPREYSFVSCAADKIKVWRCPLGQFERNIEGHNAIVNCCAIKEDGDSSVLIAGTTNGQLHFWDWSSGYKFDTIQSRVQPGSLESENGIFCCALDKSETRLLTGECDKTIKVWKMDEEATEESHPVQWKPSRSVKRY</sequence>
<name>A0A2C6KII3_9APIC</name>
<dbReference type="InterPro" id="IPR015943">
    <property type="entry name" value="WD40/YVTN_repeat-like_dom_sf"/>
</dbReference>
<protein>
    <submittedName>
        <fullName evidence="3">Wd g-beta repeat-containing protein</fullName>
    </submittedName>
</protein>
<dbReference type="SUPFAM" id="SSF50978">
    <property type="entry name" value="WD40 repeat-like"/>
    <property type="match status" value="1"/>
</dbReference>
<dbReference type="Gene3D" id="2.130.10.10">
    <property type="entry name" value="YVTN repeat-like/Quinoprotein amine dehydrogenase"/>
    <property type="match status" value="1"/>
</dbReference>
<comment type="caution">
    <text evidence="3">The sequence shown here is derived from an EMBL/GenBank/DDBJ whole genome shotgun (WGS) entry which is preliminary data.</text>
</comment>
<keyword evidence="4" id="KW-1185">Reference proteome</keyword>
<dbReference type="PROSITE" id="PS50082">
    <property type="entry name" value="WD_REPEATS_2"/>
    <property type="match status" value="1"/>
</dbReference>
<reference evidence="3 4" key="1">
    <citation type="journal article" date="2017" name="Int. J. Parasitol.">
        <title>The genome of the protozoan parasite Cystoisospora suis and a reverse vaccinology approach to identify vaccine candidates.</title>
        <authorList>
            <person name="Palmieri N."/>
            <person name="Shrestha A."/>
            <person name="Ruttkowski B."/>
            <person name="Beck T."/>
            <person name="Vogl C."/>
            <person name="Tomley F."/>
            <person name="Blake D.P."/>
            <person name="Joachim A."/>
        </authorList>
    </citation>
    <scope>NUCLEOTIDE SEQUENCE [LARGE SCALE GENOMIC DNA]</scope>
    <source>
        <strain evidence="3 4">Wien I</strain>
    </source>
</reference>
<dbReference type="GeneID" id="94425707"/>
<proteinExistence type="inferred from homology"/>
<evidence type="ECO:0000256" key="2">
    <source>
        <dbReference type="PROSITE-ProRule" id="PRU00221"/>
    </source>
</evidence>
<comment type="similarity">
    <text evidence="1">Belongs to the WD repeat PRL1/PRL2 family.</text>
</comment>
<keyword evidence="2" id="KW-0853">WD repeat</keyword>
<dbReference type="GO" id="GO:0071013">
    <property type="term" value="C:catalytic step 2 spliceosome"/>
    <property type="evidence" value="ECO:0007669"/>
    <property type="project" value="TreeGrafter"/>
</dbReference>
<dbReference type="InterPro" id="IPR045241">
    <property type="entry name" value="Prp46/PLRG1-like"/>
</dbReference>
<feature type="repeat" description="WD" evidence="2">
    <location>
        <begin position="32"/>
        <end position="75"/>
    </location>
</feature>
<dbReference type="GO" id="GO:0071011">
    <property type="term" value="C:precatalytic spliceosome"/>
    <property type="evidence" value="ECO:0007669"/>
    <property type="project" value="TreeGrafter"/>
</dbReference>
<dbReference type="OrthoDB" id="10256122at2759"/>
<evidence type="ECO:0000256" key="1">
    <source>
        <dbReference type="ARBA" id="ARBA00025726"/>
    </source>
</evidence>
<accession>A0A2C6KII3</accession>
<dbReference type="Proteomes" id="UP000221165">
    <property type="component" value="Unassembled WGS sequence"/>
</dbReference>
<gene>
    <name evidence="3" type="ORF">CSUI_002294</name>
</gene>
<dbReference type="EMBL" id="MIGC01000975">
    <property type="protein sequence ID" value="PHJ23851.1"/>
    <property type="molecule type" value="Genomic_DNA"/>
</dbReference>
<dbReference type="InterPro" id="IPR036322">
    <property type="entry name" value="WD40_repeat_dom_sf"/>
</dbReference>
<dbReference type="PANTHER" id="PTHR19923">
    <property type="entry name" value="WD40 REPEAT PROTEINPRL1/PRL2-RELATED"/>
    <property type="match status" value="1"/>
</dbReference>
<dbReference type="PANTHER" id="PTHR19923:SF0">
    <property type="entry name" value="PLEIOTROPIC REGULATOR 1"/>
    <property type="match status" value="1"/>
</dbReference>
<dbReference type="SMART" id="SM00320">
    <property type="entry name" value="WD40"/>
    <property type="match status" value="2"/>
</dbReference>
<dbReference type="Pfam" id="PF00400">
    <property type="entry name" value="WD40"/>
    <property type="match status" value="2"/>
</dbReference>
<dbReference type="InterPro" id="IPR001680">
    <property type="entry name" value="WD40_rpt"/>
</dbReference>
<evidence type="ECO:0000313" key="4">
    <source>
        <dbReference type="Proteomes" id="UP000221165"/>
    </source>
</evidence>
<dbReference type="RefSeq" id="XP_067925525.1">
    <property type="nucleotide sequence ID" value="XM_068062496.1"/>
</dbReference>
<evidence type="ECO:0000313" key="3">
    <source>
        <dbReference type="EMBL" id="PHJ23851.1"/>
    </source>
</evidence>
<organism evidence="3 4">
    <name type="scientific">Cystoisospora suis</name>
    <dbReference type="NCBI Taxonomy" id="483139"/>
    <lineage>
        <taxon>Eukaryota</taxon>
        <taxon>Sar</taxon>
        <taxon>Alveolata</taxon>
        <taxon>Apicomplexa</taxon>
        <taxon>Conoidasida</taxon>
        <taxon>Coccidia</taxon>
        <taxon>Eucoccidiorida</taxon>
        <taxon>Eimeriorina</taxon>
        <taxon>Sarcocystidae</taxon>
        <taxon>Cystoisospora</taxon>
    </lineage>
</organism>
<dbReference type="GO" id="GO:0000974">
    <property type="term" value="C:Prp19 complex"/>
    <property type="evidence" value="ECO:0007669"/>
    <property type="project" value="TreeGrafter"/>
</dbReference>
<dbReference type="GO" id="GO:0000398">
    <property type="term" value="P:mRNA splicing, via spliceosome"/>
    <property type="evidence" value="ECO:0007669"/>
    <property type="project" value="InterPro"/>
</dbReference>
<dbReference type="VEuPathDB" id="ToxoDB:CSUI_002294"/>
<dbReference type="AlphaFoldDB" id="A0A2C6KII3"/>